<name>U7Q7F1_9CYAN</name>
<evidence type="ECO:0000259" key="1">
    <source>
        <dbReference type="PROSITE" id="PS50887"/>
    </source>
</evidence>
<evidence type="ECO:0000313" key="3">
    <source>
        <dbReference type="Proteomes" id="UP000017127"/>
    </source>
</evidence>
<dbReference type="AlphaFoldDB" id="U7Q7F1"/>
<dbReference type="CDD" id="cd01949">
    <property type="entry name" value="GGDEF"/>
    <property type="match status" value="1"/>
</dbReference>
<evidence type="ECO:0000313" key="2">
    <source>
        <dbReference type="EMBL" id="ERT03784.1"/>
    </source>
</evidence>
<dbReference type="EMBL" id="AUZM01000214">
    <property type="protein sequence ID" value="ERT03784.1"/>
    <property type="molecule type" value="Genomic_DNA"/>
</dbReference>
<dbReference type="GO" id="GO:0052621">
    <property type="term" value="F:diguanylate cyclase activity"/>
    <property type="evidence" value="ECO:0007669"/>
    <property type="project" value="TreeGrafter"/>
</dbReference>
<dbReference type="Gene3D" id="3.30.70.270">
    <property type="match status" value="1"/>
</dbReference>
<keyword evidence="3" id="KW-1185">Reference proteome</keyword>
<dbReference type="SMART" id="SM00267">
    <property type="entry name" value="GGDEF"/>
    <property type="match status" value="1"/>
</dbReference>
<dbReference type="NCBIfam" id="TIGR00254">
    <property type="entry name" value="GGDEF"/>
    <property type="match status" value="1"/>
</dbReference>
<sequence>MFGNNFLAVLVFFKKEAILANPHVIKLVSGVAAQLGALVLQKKAEEALRTAYIELERLAKIDGLTQIANRRYFDEYLEREWKRLAREKQPLSLILCDVDCFKLYNDFYGHPAGDNCLKEIAQAISRAARRPADLVARYGGEEFVIVLPNTTLIGGLKVANLIRQAVKKLKILHAKSTVDSFVTVSLGVSTTIPHLELSPKTLIRVADEALYKAKNKGRNCAIATSL</sequence>
<dbReference type="InterPro" id="IPR043128">
    <property type="entry name" value="Rev_trsase/Diguanyl_cyclase"/>
</dbReference>
<dbReference type="InterPro" id="IPR000160">
    <property type="entry name" value="GGDEF_dom"/>
</dbReference>
<dbReference type="Pfam" id="PF00990">
    <property type="entry name" value="GGDEF"/>
    <property type="match status" value="1"/>
</dbReference>
<gene>
    <name evidence="2" type="ORF">M595_6277</name>
</gene>
<dbReference type="PANTHER" id="PTHR45138:SF9">
    <property type="entry name" value="DIGUANYLATE CYCLASE DGCM-RELATED"/>
    <property type="match status" value="1"/>
</dbReference>
<dbReference type="GO" id="GO:0005886">
    <property type="term" value="C:plasma membrane"/>
    <property type="evidence" value="ECO:0007669"/>
    <property type="project" value="TreeGrafter"/>
</dbReference>
<dbReference type="GO" id="GO:0043709">
    <property type="term" value="P:cell adhesion involved in single-species biofilm formation"/>
    <property type="evidence" value="ECO:0007669"/>
    <property type="project" value="TreeGrafter"/>
</dbReference>
<dbReference type="InterPro" id="IPR050469">
    <property type="entry name" value="Diguanylate_Cyclase"/>
</dbReference>
<proteinExistence type="predicted"/>
<accession>U7Q7F1</accession>
<organism evidence="2 3">
    <name type="scientific">Lyngbya aestuarii BL J</name>
    <dbReference type="NCBI Taxonomy" id="1348334"/>
    <lineage>
        <taxon>Bacteria</taxon>
        <taxon>Bacillati</taxon>
        <taxon>Cyanobacteriota</taxon>
        <taxon>Cyanophyceae</taxon>
        <taxon>Oscillatoriophycideae</taxon>
        <taxon>Oscillatoriales</taxon>
        <taxon>Microcoleaceae</taxon>
        <taxon>Lyngbya</taxon>
    </lineage>
</organism>
<comment type="caution">
    <text evidence="2">The sequence shown here is derived from an EMBL/GenBank/DDBJ whole genome shotgun (WGS) entry which is preliminary data.</text>
</comment>
<dbReference type="GO" id="GO:1902201">
    <property type="term" value="P:negative regulation of bacterial-type flagellum-dependent cell motility"/>
    <property type="evidence" value="ECO:0007669"/>
    <property type="project" value="TreeGrafter"/>
</dbReference>
<reference evidence="2 3" key="1">
    <citation type="journal article" date="2013" name="Front. Microbiol.">
        <title>Comparative genomic analyses of the cyanobacterium, Lyngbya aestuarii BL J, a powerful hydrogen producer.</title>
        <authorList>
            <person name="Kothari A."/>
            <person name="Vaughn M."/>
            <person name="Garcia-Pichel F."/>
        </authorList>
    </citation>
    <scope>NUCLEOTIDE SEQUENCE [LARGE SCALE GENOMIC DNA]</scope>
    <source>
        <strain evidence="2 3">BL J</strain>
    </source>
</reference>
<feature type="domain" description="GGDEF" evidence="1">
    <location>
        <begin position="89"/>
        <end position="226"/>
    </location>
</feature>
<dbReference type="PATRIC" id="fig|1348334.3.peg.5946"/>
<dbReference type="Proteomes" id="UP000017127">
    <property type="component" value="Unassembled WGS sequence"/>
</dbReference>
<dbReference type="SUPFAM" id="SSF55073">
    <property type="entry name" value="Nucleotide cyclase"/>
    <property type="match status" value="1"/>
</dbReference>
<dbReference type="FunFam" id="3.30.70.270:FF:000001">
    <property type="entry name" value="Diguanylate cyclase domain protein"/>
    <property type="match status" value="1"/>
</dbReference>
<protein>
    <submittedName>
        <fullName evidence="2">Diguanylate cyclase domain protein</fullName>
    </submittedName>
</protein>
<dbReference type="PANTHER" id="PTHR45138">
    <property type="entry name" value="REGULATORY COMPONENTS OF SENSORY TRANSDUCTION SYSTEM"/>
    <property type="match status" value="1"/>
</dbReference>
<dbReference type="PROSITE" id="PS50887">
    <property type="entry name" value="GGDEF"/>
    <property type="match status" value="1"/>
</dbReference>
<dbReference type="InterPro" id="IPR029787">
    <property type="entry name" value="Nucleotide_cyclase"/>
</dbReference>